<dbReference type="AlphaFoldDB" id="U4KMM1"/>
<sequence length="173" mass="19758">MSSTLRVFDSLDSTNNYLKQHYHELENMTFVCANYQTSGRGQFDRTWQSDKGKNLLVSFLIKALPTHEMPLLQKTYYDGLVSYVKTFVPNVYLKEPNDLYVNDKKIAGILIETLVSDQCYKYVIIGLGLNVNQTEFSGLCATSIAIETNHHYDIQSLLSTYVTKTIENLGEHL</sequence>
<evidence type="ECO:0000313" key="3">
    <source>
        <dbReference type="EMBL" id="CCV65390.1"/>
    </source>
</evidence>
<name>U4KMM1_9MOLU</name>
<reference evidence="3 4" key="1">
    <citation type="journal article" date="2013" name="J. Mol. Microbiol. Biotechnol.">
        <title>Analysis of the Complete Genomes of Acholeplasma brassicae , A. palmae and A. laidlawii and Their Comparison to the Obligate Parasites from ' Candidatus Phytoplasma'.</title>
        <authorList>
            <person name="Kube M."/>
            <person name="Siewert C."/>
            <person name="Migdoll A.M."/>
            <person name="Duduk B."/>
            <person name="Holz S."/>
            <person name="Rabus R."/>
            <person name="Seemuller E."/>
            <person name="Mitrovic J."/>
            <person name="Muller I."/>
            <person name="Buttner C."/>
            <person name="Reinhardt R."/>
        </authorList>
    </citation>
    <scope>NUCLEOTIDE SEQUENCE [LARGE SCALE GENOMIC DNA]</scope>
    <source>
        <strain evidence="4">0502</strain>
    </source>
</reference>
<dbReference type="EMBL" id="FO681348">
    <property type="protein sequence ID" value="CCV65390.1"/>
    <property type="molecule type" value="Genomic_DNA"/>
</dbReference>
<dbReference type="Pfam" id="PF03099">
    <property type="entry name" value="BPL_LplA_LipB"/>
    <property type="match status" value="1"/>
</dbReference>
<organism evidence="3 4">
    <name type="scientific">Acholeplasma brassicae</name>
    <dbReference type="NCBI Taxonomy" id="61635"/>
    <lineage>
        <taxon>Bacteria</taxon>
        <taxon>Bacillati</taxon>
        <taxon>Mycoplasmatota</taxon>
        <taxon>Mollicutes</taxon>
        <taxon>Acholeplasmatales</taxon>
        <taxon>Acholeplasmataceae</taxon>
        <taxon>Acholeplasma</taxon>
    </lineage>
</organism>
<keyword evidence="4" id="KW-1185">Reference proteome</keyword>
<dbReference type="GO" id="GO:0005737">
    <property type="term" value="C:cytoplasm"/>
    <property type="evidence" value="ECO:0007669"/>
    <property type="project" value="TreeGrafter"/>
</dbReference>
<dbReference type="InterPro" id="IPR045864">
    <property type="entry name" value="aa-tRNA-synth_II/BPL/LPL"/>
</dbReference>
<keyword evidence="1 3" id="KW-0436">Ligase</keyword>
<dbReference type="CDD" id="cd16442">
    <property type="entry name" value="BPL"/>
    <property type="match status" value="1"/>
</dbReference>
<dbReference type="NCBIfam" id="TIGR00121">
    <property type="entry name" value="birA_ligase"/>
    <property type="match status" value="1"/>
</dbReference>
<dbReference type="OrthoDB" id="9807064at2"/>
<dbReference type="PROSITE" id="PS51733">
    <property type="entry name" value="BPL_LPL_CATALYTIC"/>
    <property type="match status" value="1"/>
</dbReference>
<protein>
    <submittedName>
        <fullName evidence="3">Biotin-[acetyl-CoA-carboxylase] ligase, pat A</fullName>
        <ecNumber evidence="3">6.3.4.15</ecNumber>
    </submittedName>
</protein>
<dbReference type="Proteomes" id="UP000032737">
    <property type="component" value="Chromosome"/>
</dbReference>
<dbReference type="PANTHER" id="PTHR12835:SF5">
    <property type="entry name" value="BIOTIN--PROTEIN LIGASE"/>
    <property type="match status" value="1"/>
</dbReference>
<dbReference type="Gene3D" id="3.30.930.10">
    <property type="entry name" value="Bira Bifunctional Protein, Domain 2"/>
    <property type="match status" value="1"/>
</dbReference>
<dbReference type="GO" id="GO:0004077">
    <property type="term" value="F:biotin--[biotin carboxyl-carrier protein] ligase activity"/>
    <property type="evidence" value="ECO:0007669"/>
    <property type="project" value="UniProtKB-EC"/>
</dbReference>
<proteinExistence type="predicted"/>
<evidence type="ECO:0000256" key="1">
    <source>
        <dbReference type="ARBA" id="ARBA00022598"/>
    </source>
</evidence>
<dbReference type="EC" id="6.3.4.15" evidence="3"/>
<dbReference type="SUPFAM" id="SSF55681">
    <property type="entry name" value="Class II aaRS and biotin synthetases"/>
    <property type="match status" value="1"/>
</dbReference>
<evidence type="ECO:0000259" key="2">
    <source>
        <dbReference type="PROSITE" id="PS51733"/>
    </source>
</evidence>
<feature type="domain" description="BPL/LPL catalytic" evidence="2">
    <location>
        <begin position="1"/>
        <end position="173"/>
    </location>
</feature>
<gene>
    <name evidence="3" type="primary">birA</name>
    <name evidence="3" type="ORF">BN85303690</name>
</gene>
<dbReference type="PANTHER" id="PTHR12835">
    <property type="entry name" value="BIOTIN PROTEIN LIGASE"/>
    <property type="match status" value="1"/>
</dbReference>
<dbReference type="InterPro" id="IPR004408">
    <property type="entry name" value="Biotin_CoA_COase_ligase"/>
</dbReference>
<accession>U4KMM1</accession>
<dbReference type="InterPro" id="IPR004143">
    <property type="entry name" value="BPL_LPL_catalytic"/>
</dbReference>
<dbReference type="HOGENOM" id="CLU_051096_3_1_14"/>
<dbReference type="KEGG" id="abra:BN85303690"/>
<evidence type="ECO:0000313" key="4">
    <source>
        <dbReference type="Proteomes" id="UP000032737"/>
    </source>
</evidence>
<dbReference type="STRING" id="61635.BN85303690"/>
<dbReference type="RefSeq" id="WP_030004251.1">
    <property type="nucleotide sequence ID" value="NC_022549.1"/>
</dbReference>